<feature type="compositionally biased region" description="Low complexity" evidence="1">
    <location>
        <begin position="806"/>
        <end position="819"/>
    </location>
</feature>
<feature type="compositionally biased region" description="Polar residues" evidence="1">
    <location>
        <begin position="2755"/>
        <end position="2765"/>
    </location>
</feature>
<keyword evidence="3" id="KW-1185">Reference proteome</keyword>
<protein>
    <recommendedName>
        <fullName evidence="4">Involucrin repeat protein</fullName>
    </recommendedName>
</protein>
<feature type="compositionally biased region" description="Basic residues" evidence="1">
    <location>
        <begin position="1431"/>
        <end position="1442"/>
    </location>
</feature>
<feature type="compositionally biased region" description="Low complexity" evidence="1">
    <location>
        <begin position="1288"/>
        <end position="1305"/>
    </location>
</feature>
<feature type="compositionally biased region" description="Basic and acidic residues" evidence="1">
    <location>
        <begin position="1076"/>
        <end position="1091"/>
    </location>
</feature>
<feature type="compositionally biased region" description="Basic residues" evidence="1">
    <location>
        <begin position="2545"/>
        <end position="2554"/>
    </location>
</feature>
<feature type="region of interest" description="Disordered" evidence="1">
    <location>
        <begin position="2385"/>
        <end position="3065"/>
    </location>
</feature>
<feature type="compositionally biased region" description="Polar residues" evidence="1">
    <location>
        <begin position="1732"/>
        <end position="1742"/>
    </location>
</feature>
<feature type="compositionally biased region" description="Basic and acidic residues" evidence="1">
    <location>
        <begin position="1870"/>
        <end position="1881"/>
    </location>
</feature>
<feature type="compositionally biased region" description="Low complexity" evidence="1">
    <location>
        <begin position="626"/>
        <end position="636"/>
    </location>
</feature>
<feature type="compositionally biased region" description="Low complexity" evidence="1">
    <location>
        <begin position="1000"/>
        <end position="1009"/>
    </location>
</feature>
<feature type="compositionally biased region" description="Basic and acidic residues" evidence="1">
    <location>
        <begin position="2418"/>
        <end position="2432"/>
    </location>
</feature>
<feature type="compositionally biased region" description="Basic residues" evidence="1">
    <location>
        <begin position="936"/>
        <end position="946"/>
    </location>
</feature>
<feature type="compositionally biased region" description="Low complexity" evidence="1">
    <location>
        <begin position="1815"/>
        <end position="1828"/>
    </location>
</feature>
<feature type="compositionally biased region" description="Polar residues" evidence="1">
    <location>
        <begin position="2799"/>
        <end position="2832"/>
    </location>
</feature>
<feature type="compositionally biased region" description="Polar residues" evidence="1">
    <location>
        <begin position="2120"/>
        <end position="2136"/>
    </location>
</feature>
<sequence length="3078" mass="331085">MAEGHQRRSVSPKPQSRPTSPEVSPGQQAEGRRSRRPSMLPMSDSPTAVPLHFRRPPVPPGVNRPPSASSPAAPPPESPTQPRHRRPASTEFKNSREFRPLWLVERHGSAKNEPQPDEPLPSLPSSKTSSRSPSIEDLKGSGYDQDVRSWEAVDLSQHIHEGRRSPGLRISTGRDNHAEAEHDILGSQQATPTAETFGEATQPVNKEKPKYEFHSPSELLQDPSMYAELPPSPKLGALPSAEGSTVGVAEENTENNHPESNLRSLPSPHASRPSTPREERDSTPVVETTQADTHEESKTATDIAKGVGFAGIVDAAVSAAVKGDDNTPGRGVIDESGHAEFTGNIPESDNTVTQEVEPIRLERRLPEDSEAEPQSTDPPEAARPFSPSRDKTSADSAGVSEAAITAEANSKGDKGADLADTTQPEHAAELKGVPSDVADQKKDLNELSAAEKAPPAEAADKSLGQPQEKPVEEPAVESASASSSKKKKKNKKKGQSVDLAEPESTPAIDLPASEHNGKPEELSIEQEPTAMAAEIEQQPSSEFEASKSLEPEPVQPGEAQPEEAPPADVGEPPAPAVSSKKAKRDKKKGKSKVPESEERPEEPSGVEAPQPTAEAGTEHDGTQSTAEPENAAVEAPESGENVRTQIEESAAHARDEPVEPTEEVTGTSEELAQPTGQDRTAPTEETRELDGQLPVSGTDQEPGQVEAQEGAQETDGAKSPVEWQEPLEYPSADPRELPGESGETTISDAPKKDIAEVSAESETLVPESERTQFDVNQETVQETPAPAEESAPTEVVPESPAPDQGPPAAENEPEPAISRKASKKNKKKNKRKNTPDAPVESEVAEVKEPPSGEEKPDGQSERGIMSEAPLESEQPQVQHDQAEQPIQDLPKQDDPALETAPGEQQPDSTPADTTRDVTSEPQETGAMEEWEDQPKKKGKKGKKNRKSTSLSEAQPEPEPEPKPEQLEFVDAPEIQPPHASDEVPIVGENESTPEAKNDEAAATEGAVTTEAEEKEPTPLEEQPEIKNNEVATPEGVEPAATETEKEPISLEKHSETNDDRTSMQPSTAEGISAYTEAKEVPVENEAPKDTTAEVLESQTPAPVDIPLTPAQKKKAKKDKKKKRQSASVEETPVSEPAGESAQNEAVSEGDAALTEQPAVVQEPEDTQTSMGEASVMDPAKNAEEAPKEEPTRDGSTDAQTDTNATPEAPQDSSLDSAGPAVGPAPDIEESKIEETPAREEAENKVTKEGEETGSSAAIGLYSEQEPKYDSSPAGDLTSMDGTQAIASEPEPQTEETTTAGATTEGLAPDDRATAEDSQEPIEGAGTVAADGASQEQDQSQAEEAQTMTSKKSKKDKKKKKKRQSQTFEDEPTEKTAVSGEAETVEPSSEKEVSAEAEKSEDVPPQETAPEAAPVESADPAPTEEVQSTTSKKAKKDKKKRKSVSFDIEEPAAEPSDPNESKEGASEATPPADEAKPDDTATQGELVVSNVGGISSQEPEESQQSIDSRKEVPSVATGEHGEDNQPAEFASLADKVTGLDYEPTLEATETPATVPSESEIQSPSGEEKADDNAPVESEKTEATGAVQEADIVKGVEADSGGEPVASEDLSTADPQSANPDDGEQVPDFPKSKKDKKKKKKRNTSDLNEEAPTVITESPGATPEEAFRSTELEPANIQEPQETGQQPETQEVKEAARQPEKQEEEDKPLMSAKEKRKAKKDKKRKSKLSETDSDGQNGTASTPETPVLEESKDLSAPVNSAATENASQEAPATETGALDSSPATVVPPAEDDGKHNQSHDTQTSDEKEKDRIWTDETMSSQVEQQQTTSSDYPPQPAPEHTASDPISVPSGNDPDYSAPNTANEEGLSTSRSEPEASFEDKLLSDISETANEKSADLKQGEEAGNMDSKPEQIEEIPERDNIPSEPKEETTEQPATEESRAKESGSPAIPSAGTEEAFEDNSKLETPPAPEEEDWGMTASSKKKKKKKQKQREEQLRRNQLDAPENKEQEKGDFPVIEKPTTTPEYSSSEPGQMRVETALEPAETEAPKEPVTASEEPTLESGQKDDEPATEVAAEPQAPKELSEPSEDVTTNAEDVEMPGLPRKLTKKEKKKKRRSLAEEATSNTPEGDTSASTVPDNATAPAPSDSHEQNPAVDSDTNKHTLPEEQESGVKEAAEAETVREAPTSPAIDEQNKPELGVSHTRDVGNIQEEPTAAGDAIDPKQSPVEVAEEPRQPELDTNEATREVLEEPEDSWSTTSKKKNKKNKKKARTQEASAGEPAQVEEATATIEPTVEAPEAGEKSSREMPSNENVPEQPSEEKKDNVEDDSWTMPLTKKGKKAKKEKQARALEAEVPGFVETQEGANVDDGTAIANEHTNAPPVETLAMASEEQTREVEQTQQGPSISLDPFDVPLEPEALDVDKTTESADMHKLIEPGPESEPDPEGKEGAQKKLQLEALEKKDDLEAAQGLFQDSLKEPEVEAPLSRKLSKKDKRKSKQKALQSAIESTEQPEPEAPKEPEGSREITEDPMMSVVEQQDDAPLSRASSKKKKKKAKKDSQLMEREQPEEPEQEAGEPRPVTLAEHPEDVPADKFRRQQPQQDEEAWPTIDWGNDKGVNPVEEPPQPSSVSQQDPLGPGMESIGEFDESAIPWAVGKESEEPPAEDTWFTASKKKDKKKKKSQQKGVDLPSPTPADGMKDKSIEGSVLQSGKDNAEEETIDQGANRDNAMQVSEAPIATIEDNNYEAGSWPAPDNRSPRGNQSTSTAPTAPDPLQPTTREIDVSSATGPSHNVPVFPEGPGNENTSATVQLKDNDNDSTPSTHPASDPRTPSDSTCRLRRSQSIHGKHNHPPRPWSLDETTETTVETARATSAPQSLFGGPVGANADAISPPRTPLGTIAEQEPENHVGKTGGTMAPRSGTGQLEVKPEHLLPHPQTPVRKFTDNALDRQKWPTPDKDRGMEMGMEDESDELQKRRTDSPSVTPSERGLPPGPILTPSSHEKRALRRTTSRVSGDLRATSRAQEISETEDSQPLPPPARTPPPPDLNIEHIASSSSYDPVTDKGKRPLRGMTDVYVSIVSF</sequence>
<feature type="compositionally biased region" description="Low complexity" evidence="1">
    <location>
        <begin position="123"/>
        <end position="133"/>
    </location>
</feature>
<dbReference type="InterPro" id="IPR053268">
    <property type="entry name" value="Woronin_anchor"/>
</dbReference>
<feature type="compositionally biased region" description="Basic residues" evidence="1">
    <location>
        <begin position="1111"/>
        <end position="1124"/>
    </location>
</feature>
<feature type="compositionally biased region" description="Basic residues" evidence="1">
    <location>
        <begin position="484"/>
        <end position="494"/>
    </location>
</feature>
<feature type="compositionally biased region" description="Basic and acidic residues" evidence="1">
    <location>
        <begin position="2555"/>
        <end position="2565"/>
    </location>
</feature>
<feature type="compositionally biased region" description="Basic and acidic residues" evidence="1">
    <location>
        <begin position="1228"/>
        <end position="1250"/>
    </location>
</feature>
<feature type="region of interest" description="Disordered" evidence="1">
    <location>
        <begin position="161"/>
        <end position="305"/>
    </location>
</feature>
<feature type="compositionally biased region" description="Basic and acidic residues" evidence="1">
    <location>
        <begin position="2582"/>
        <end position="2593"/>
    </location>
</feature>
<feature type="compositionally biased region" description="Basic and acidic residues" evidence="1">
    <location>
        <begin position="1180"/>
        <end position="1195"/>
    </location>
</feature>
<feature type="compositionally biased region" description="Basic residues" evidence="1">
    <location>
        <begin position="2103"/>
        <end position="2114"/>
    </location>
</feature>
<evidence type="ECO:0000313" key="3">
    <source>
        <dbReference type="Proteomes" id="UP000266188"/>
    </source>
</evidence>
<comment type="caution">
    <text evidence="2">The sequence shown here is derived from an EMBL/GenBank/DDBJ whole genome shotgun (WGS) entry which is preliminary data.</text>
</comment>
<dbReference type="OrthoDB" id="5365701at2759"/>
<feature type="compositionally biased region" description="Basic and acidic residues" evidence="1">
    <location>
        <begin position="205"/>
        <end position="215"/>
    </location>
</feature>
<feature type="compositionally biased region" description="Basic and acidic residues" evidence="1">
    <location>
        <begin position="844"/>
        <end position="860"/>
    </location>
</feature>
<feature type="compositionally biased region" description="Basic residues" evidence="1">
    <location>
        <begin position="2486"/>
        <end position="2497"/>
    </location>
</feature>
<feature type="compositionally biased region" description="Basic and acidic residues" evidence="1">
    <location>
        <begin position="322"/>
        <end position="338"/>
    </location>
</feature>
<feature type="compositionally biased region" description="Low complexity" evidence="1">
    <location>
        <begin position="1676"/>
        <end position="1687"/>
    </location>
</feature>
<name>A0A3A2ZY03_9EURO</name>
<dbReference type="Proteomes" id="UP000266188">
    <property type="component" value="Unassembled WGS sequence"/>
</dbReference>
<feature type="compositionally biased region" description="Basic and acidic residues" evidence="1">
    <location>
        <begin position="1989"/>
        <end position="2011"/>
    </location>
</feature>
<evidence type="ECO:0008006" key="4">
    <source>
        <dbReference type="Google" id="ProtNLM"/>
    </source>
</evidence>
<feature type="compositionally biased region" description="Polar residues" evidence="1">
    <location>
        <begin position="1755"/>
        <end position="1768"/>
    </location>
</feature>
<feature type="compositionally biased region" description="Basic and acidic residues" evidence="1">
    <location>
        <begin position="2513"/>
        <end position="2525"/>
    </location>
</feature>
<feature type="compositionally biased region" description="Basic and acidic residues" evidence="1">
    <location>
        <begin position="1387"/>
        <end position="1401"/>
    </location>
</feature>
<feature type="compositionally biased region" description="Basic and acidic residues" evidence="1">
    <location>
        <begin position="1789"/>
        <end position="1812"/>
    </location>
</feature>
<feature type="compositionally biased region" description="Polar residues" evidence="1">
    <location>
        <begin position="773"/>
        <end position="782"/>
    </location>
</feature>
<feature type="compositionally biased region" description="Polar residues" evidence="1">
    <location>
        <begin position="12"/>
        <end position="27"/>
    </location>
</feature>
<feature type="compositionally biased region" description="Basic and acidic residues" evidence="1">
    <location>
        <begin position="1042"/>
        <end position="1061"/>
    </location>
</feature>
<feature type="compositionally biased region" description="Basic residues" evidence="1">
    <location>
        <begin position="1712"/>
        <end position="1724"/>
    </location>
</feature>
<feature type="compositionally biased region" description="Basic and acidic residues" evidence="1">
    <location>
        <begin position="172"/>
        <end position="184"/>
    </location>
</feature>
<organism evidence="2 3">
    <name type="scientific">Aspergillus sclerotialis</name>
    <dbReference type="NCBI Taxonomy" id="2070753"/>
    <lineage>
        <taxon>Eukaryota</taxon>
        <taxon>Fungi</taxon>
        <taxon>Dikarya</taxon>
        <taxon>Ascomycota</taxon>
        <taxon>Pezizomycotina</taxon>
        <taxon>Eurotiomycetes</taxon>
        <taxon>Eurotiomycetidae</taxon>
        <taxon>Eurotiales</taxon>
        <taxon>Aspergillaceae</taxon>
        <taxon>Aspergillus</taxon>
        <taxon>Aspergillus subgen. Polypaecilum</taxon>
    </lineage>
</organism>
<reference evidence="3" key="1">
    <citation type="submission" date="2017-02" db="EMBL/GenBank/DDBJ databases">
        <authorList>
            <person name="Tafer H."/>
            <person name="Lopandic K."/>
        </authorList>
    </citation>
    <scope>NUCLEOTIDE SEQUENCE [LARGE SCALE GENOMIC DNA]</scope>
    <source>
        <strain evidence="3">CBS 366.77</strain>
    </source>
</reference>
<feature type="compositionally biased region" description="Polar residues" evidence="1">
    <location>
        <begin position="1607"/>
        <end position="1617"/>
    </location>
</feature>
<feature type="compositionally biased region" description="Polar residues" evidence="1">
    <location>
        <begin position="2018"/>
        <end position="2029"/>
    </location>
</feature>
<feature type="compositionally biased region" description="Low complexity" evidence="1">
    <location>
        <begin position="1541"/>
        <end position="1552"/>
    </location>
</feature>
<feature type="compositionally biased region" description="Low complexity" evidence="1">
    <location>
        <begin position="37"/>
        <end position="46"/>
    </location>
</feature>
<evidence type="ECO:0000256" key="1">
    <source>
        <dbReference type="SAM" id="MobiDB-lite"/>
    </source>
</evidence>
<evidence type="ECO:0000313" key="2">
    <source>
        <dbReference type="EMBL" id="RJE26237.1"/>
    </source>
</evidence>
<feature type="compositionally biased region" description="Basic residues" evidence="1">
    <location>
        <begin position="1350"/>
        <end position="1363"/>
    </location>
</feature>
<feature type="compositionally biased region" description="Basic and acidic residues" evidence="1">
    <location>
        <begin position="645"/>
        <end position="657"/>
    </location>
</feature>
<feature type="compositionally biased region" description="Basic and acidic residues" evidence="1">
    <location>
        <begin position="2442"/>
        <end position="2463"/>
    </location>
</feature>
<feature type="compositionally biased region" description="Basic residues" evidence="1">
    <location>
        <begin position="2834"/>
        <end position="2848"/>
    </location>
</feature>
<feature type="compositionally biased region" description="Polar residues" evidence="1">
    <location>
        <begin position="2304"/>
        <end position="2313"/>
    </location>
</feature>
<feature type="compositionally biased region" description="Basic and acidic residues" evidence="1">
    <location>
        <begin position="1906"/>
        <end position="1928"/>
    </location>
</feature>
<dbReference type="STRING" id="2070753.A0A3A2ZY03"/>
<accession>A0A3A2ZY03</accession>
<dbReference type="PANTHER" id="PTHR40641:SF2">
    <property type="entry name" value="INVOLUCRIN REPEAT PROTEIN"/>
    <property type="match status" value="1"/>
</dbReference>
<feature type="compositionally biased region" description="Basic and acidic residues" evidence="1">
    <location>
        <begin position="1564"/>
        <end position="1580"/>
    </location>
</feature>
<feature type="compositionally biased region" description="Basic residues" evidence="1">
    <location>
        <begin position="1631"/>
        <end position="1640"/>
    </location>
</feature>
<feature type="compositionally biased region" description="Basic and acidic residues" evidence="1">
    <location>
        <begin position="93"/>
        <end position="110"/>
    </location>
</feature>
<feature type="compositionally biased region" description="Polar residues" evidence="1">
    <location>
        <begin position="345"/>
        <end position="354"/>
    </location>
</feature>
<feature type="compositionally biased region" description="Basic residues" evidence="1">
    <location>
        <begin position="2669"/>
        <end position="2680"/>
    </location>
</feature>
<feature type="compositionally biased region" description="Polar residues" evidence="1">
    <location>
        <begin position="1856"/>
        <end position="1869"/>
    </location>
</feature>
<feature type="compositionally biased region" description="Polar residues" evidence="1">
    <location>
        <begin position="1196"/>
        <end position="1215"/>
    </location>
</feature>
<dbReference type="EMBL" id="MVGC01000026">
    <property type="protein sequence ID" value="RJE26237.1"/>
    <property type="molecule type" value="Genomic_DNA"/>
</dbReference>
<feature type="compositionally biased region" description="Low complexity" evidence="1">
    <location>
        <begin position="1328"/>
        <end position="1345"/>
    </location>
</feature>
<feature type="compositionally biased region" description="Basic and acidic residues" evidence="1">
    <location>
        <begin position="681"/>
        <end position="690"/>
    </location>
</feature>
<feature type="compositionally biased region" description="Basic residues" evidence="1">
    <location>
        <begin position="1979"/>
        <end position="1988"/>
    </location>
</feature>
<dbReference type="PANTHER" id="PTHR40641">
    <property type="entry name" value="INVOLUCRIN REPEAT PROTEIN (AFU_ORTHOLOGUE AFUA_2G08060)"/>
    <property type="match status" value="1"/>
</dbReference>
<feature type="compositionally biased region" description="Basic and acidic residues" evidence="1">
    <location>
        <begin position="2938"/>
        <end position="2958"/>
    </location>
</feature>
<feature type="compositionally biased region" description="Basic residues" evidence="1">
    <location>
        <begin position="820"/>
        <end position="832"/>
    </location>
</feature>
<feature type="compositionally biased region" description="Basic and acidic residues" evidence="1">
    <location>
        <begin position="2229"/>
        <end position="2246"/>
    </location>
</feature>
<feature type="compositionally biased region" description="Low complexity" evidence="1">
    <location>
        <begin position="2859"/>
        <end position="2870"/>
    </location>
</feature>
<proteinExistence type="predicted"/>
<feature type="compositionally biased region" description="Polar residues" evidence="1">
    <location>
        <begin position="1554"/>
        <end position="1563"/>
    </location>
</feature>
<feature type="compositionally biased region" description="Basic and acidic residues" evidence="1">
    <location>
        <begin position="1888"/>
        <end position="1899"/>
    </location>
</feature>
<feature type="compositionally biased region" description="Basic residues" evidence="1">
    <location>
        <begin position="580"/>
        <end position="591"/>
    </location>
</feature>
<feature type="compositionally biased region" description="Basic and acidic residues" evidence="1">
    <location>
        <begin position="2156"/>
        <end position="2180"/>
    </location>
</feature>
<feature type="compositionally biased region" description="Basic and acidic residues" evidence="1">
    <location>
        <begin position="1688"/>
        <end position="1699"/>
    </location>
</feature>
<gene>
    <name evidence="2" type="ORF">PHISCL_01395</name>
</gene>
<feature type="region of interest" description="Disordered" evidence="1">
    <location>
        <begin position="1"/>
        <end position="145"/>
    </location>
</feature>
<feature type="compositionally biased region" description="Basic and acidic residues" evidence="1">
    <location>
        <begin position="134"/>
        <end position="145"/>
    </location>
</feature>
<feature type="compositionally biased region" description="Basic and acidic residues" evidence="1">
    <location>
        <begin position="357"/>
        <end position="367"/>
    </location>
</feature>
<feature type="compositionally biased region" description="Basic residues" evidence="1">
    <location>
        <begin position="2257"/>
        <end position="2268"/>
    </location>
</feature>
<feature type="compositionally biased region" description="Pro residues" evidence="1">
    <location>
        <begin position="3030"/>
        <end position="3042"/>
    </location>
</feature>
<feature type="region of interest" description="Disordered" evidence="1">
    <location>
        <begin position="320"/>
        <end position="2363"/>
    </location>
</feature>